<evidence type="ECO:0000313" key="2">
    <source>
        <dbReference type="Proteomes" id="UP000516148"/>
    </source>
</evidence>
<reference evidence="1 2" key="1">
    <citation type="submission" date="2020-09" db="EMBL/GenBank/DDBJ databases">
        <title>Sphingomonas sp., a new species isolated from pork steak.</title>
        <authorList>
            <person name="Heidler von Heilborn D."/>
        </authorList>
    </citation>
    <scope>NUCLEOTIDE SEQUENCE [LARGE SCALE GENOMIC DNA]</scope>
    <source>
        <strain evidence="2">S8-3T</strain>
    </source>
</reference>
<dbReference type="KEGG" id="spap:H3Z74_10320"/>
<keyword evidence="2" id="KW-1185">Reference proteome</keyword>
<organism evidence="1 2">
    <name type="scientific">Sphingomonas alpina</name>
    <dbReference type="NCBI Taxonomy" id="653931"/>
    <lineage>
        <taxon>Bacteria</taxon>
        <taxon>Pseudomonadati</taxon>
        <taxon>Pseudomonadota</taxon>
        <taxon>Alphaproteobacteria</taxon>
        <taxon>Sphingomonadales</taxon>
        <taxon>Sphingomonadaceae</taxon>
        <taxon>Sphingomonas</taxon>
    </lineage>
</organism>
<protein>
    <submittedName>
        <fullName evidence="1">Uncharacterized protein</fullName>
    </submittedName>
</protein>
<accession>A0A7H0LP84</accession>
<dbReference type="Proteomes" id="UP000516148">
    <property type="component" value="Chromosome"/>
</dbReference>
<dbReference type="EMBL" id="CP061038">
    <property type="protein sequence ID" value="QNQ11487.1"/>
    <property type="molecule type" value="Genomic_DNA"/>
</dbReference>
<dbReference type="RefSeq" id="WP_187763768.1">
    <property type="nucleotide sequence ID" value="NZ_CP061038.1"/>
</dbReference>
<sequence length="65" mass="7056">MTKFDGASPDHHHLKAEIDRLLSICDTLGVGVVGCYLQMAADTLETEMSTAFVAPAPVKQPYYSN</sequence>
<evidence type="ECO:0000313" key="1">
    <source>
        <dbReference type="EMBL" id="QNQ11487.1"/>
    </source>
</evidence>
<name>A0A7H0LP84_9SPHN</name>
<proteinExistence type="predicted"/>
<dbReference type="AlphaFoldDB" id="A0A7H0LP84"/>
<gene>
    <name evidence="1" type="ORF">H3Z74_10320</name>
</gene>